<evidence type="ECO:0000256" key="1">
    <source>
        <dbReference type="SAM" id="Phobius"/>
    </source>
</evidence>
<protein>
    <recommendedName>
        <fullName evidence="4">DUF981 domain-containing protein</fullName>
    </recommendedName>
</protein>
<dbReference type="AlphaFoldDB" id="A0A2T9X368"/>
<keyword evidence="1" id="KW-0812">Transmembrane</keyword>
<evidence type="ECO:0000313" key="3">
    <source>
        <dbReference type="Proteomes" id="UP000245638"/>
    </source>
</evidence>
<dbReference type="EMBL" id="QEFD01000206">
    <property type="protein sequence ID" value="PVU74534.1"/>
    <property type="molecule type" value="Genomic_DNA"/>
</dbReference>
<keyword evidence="1" id="KW-0472">Membrane</keyword>
<comment type="caution">
    <text evidence="2">The sequence shown here is derived from an EMBL/GenBank/DDBJ whole genome shotgun (WGS) entry which is preliminary data.</text>
</comment>
<feature type="transmembrane region" description="Helical" evidence="1">
    <location>
        <begin position="167"/>
        <end position="190"/>
    </location>
</feature>
<evidence type="ECO:0008006" key="4">
    <source>
        <dbReference type="Google" id="ProtNLM"/>
    </source>
</evidence>
<feature type="transmembrane region" description="Helical" evidence="1">
    <location>
        <begin position="133"/>
        <end position="155"/>
    </location>
</feature>
<feature type="transmembrane region" description="Helical" evidence="1">
    <location>
        <begin position="6"/>
        <end position="25"/>
    </location>
</feature>
<evidence type="ECO:0000313" key="2">
    <source>
        <dbReference type="EMBL" id="PVU74534.1"/>
    </source>
</evidence>
<accession>A0A2T9X368</accession>
<dbReference type="Proteomes" id="UP000245638">
    <property type="component" value="Unassembled WGS sequence"/>
</dbReference>
<feature type="transmembrane region" description="Helical" evidence="1">
    <location>
        <begin position="63"/>
        <end position="83"/>
    </location>
</feature>
<sequence>MNQEEALIFSSISLVLSVTLVYLSWRRYERSKSLMWFFWFLGFVFYFIAALEQEIFAIGYCNYPLAAIYIFIVAELVLVLSLGSVQQVPEKWKRIYYYYSAFATAVLIITIVYKPFTIVVDYAPTNFPALPAGASSMVTIPASGLILFLAARALLFKGNKAKMISTILAIVILGFGGMLSASGFILALYLSQILGMSLFLYGIS</sequence>
<proteinExistence type="predicted"/>
<name>A0A2T9X368_9CREN</name>
<feature type="transmembrane region" description="Helical" evidence="1">
    <location>
        <begin position="34"/>
        <end position="51"/>
    </location>
</feature>
<reference evidence="2 3" key="1">
    <citation type="journal article" date="2015" name="Appl. Environ. Microbiol.">
        <title>Nanoarchaeota, Their Sulfolobales Host, and Nanoarchaeota Virus Distribution across Yellowstone National Park Hot Springs.</title>
        <authorList>
            <person name="Munson-McGee J.H."/>
            <person name="Field E.K."/>
            <person name="Bateson M."/>
            <person name="Rooney C."/>
            <person name="Stepanauskas R."/>
            <person name="Young M.J."/>
        </authorList>
    </citation>
    <scope>NUCLEOTIDE SEQUENCE [LARGE SCALE GENOMIC DNA]</scope>
    <source>
        <strain evidence="2">SCGC AC-742_N10</strain>
    </source>
</reference>
<organism evidence="2 3">
    <name type="scientific">Acidianus hospitalis</name>
    <dbReference type="NCBI Taxonomy" id="563177"/>
    <lineage>
        <taxon>Archaea</taxon>
        <taxon>Thermoproteota</taxon>
        <taxon>Thermoprotei</taxon>
        <taxon>Sulfolobales</taxon>
        <taxon>Sulfolobaceae</taxon>
        <taxon>Acidianus</taxon>
    </lineage>
</organism>
<keyword evidence="1" id="KW-1133">Transmembrane helix</keyword>
<feature type="transmembrane region" description="Helical" evidence="1">
    <location>
        <begin position="95"/>
        <end position="113"/>
    </location>
</feature>
<gene>
    <name evidence="2" type="ORF">DDW13_07050</name>
</gene>